<evidence type="ECO:0000256" key="1">
    <source>
        <dbReference type="SAM" id="MobiDB-lite"/>
    </source>
</evidence>
<sequence>AAEPRCPDRFAAPLHAGAVGGVGVAEARHLVPAGVGLRLRRGVVRSAARGALAARARGLAARGAGGLRHEPSGQRLVRPARGRGERARPPHPLGARARPLGPVDRAGLDRPVVAPRPLARSLGGGRHRRRRRARLGLQRAAAPAEAERLVGQHGRRRLLRGAALDHRCRGDGGRRAGRPGAARGRALQRRRARHHDLERLQVGRGRPALRHRLPARPPRPRARGPRRLRGDGRAAGGRRGVAAPVGRRVAGLRGAPSPPCAARPDGAAAARSPHPGALVQRDRRDALRPRHARLRLRAAAPGLYRRV</sequence>
<reference evidence="2" key="1">
    <citation type="submission" date="2020-02" db="EMBL/GenBank/DDBJ databases">
        <authorList>
            <person name="Meier V. D."/>
        </authorList>
    </citation>
    <scope>NUCLEOTIDE SEQUENCE</scope>
    <source>
        <strain evidence="2">AVDCRST_MAG04</strain>
    </source>
</reference>
<evidence type="ECO:0000313" key="2">
    <source>
        <dbReference type="EMBL" id="CAA9281976.1"/>
    </source>
</evidence>
<dbReference type="EC" id="2.5.1.62" evidence="2"/>
<organism evidence="2">
    <name type="scientific">uncultured Acetobacteraceae bacterium</name>
    <dbReference type="NCBI Taxonomy" id="169975"/>
    <lineage>
        <taxon>Bacteria</taxon>
        <taxon>Pseudomonadati</taxon>
        <taxon>Pseudomonadota</taxon>
        <taxon>Alphaproteobacteria</taxon>
        <taxon>Acetobacterales</taxon>
        <taxon>Acetobacteraceae</taxon>
        <taxon>environmental samples</taxon>
    </lineage>
</organism>
<dbReference type="GO" id="GO:0046408">
    <property type="term" value="F:chlorophyll synthetase activity"/>
    <property type="evidence" value="ECO:0007669"/>
    <property type="project" value="UniProtKB-EC"/>
</dbReference>
<feature type="region of interest" description="Disordered" evidence="1">
    <location>
        <begin position="79"/>
        <end position="149"/>
    </location>
</feature>
<feature type="compositionally biased region" description="Low complexity" evidence="1">
    <location>
        <begin position="135"/>
        <end position="144"/>
    </location>
</feature>
<feature type="non-terminal residue" evidence="2">
    <location>
        <position position="1"/>
    </location>
</feature>
<feature type="compositionally biased region" description="Low complexity" evidence="1">
    <location>
        <begin position="240"/>
        <end position="255"/>
    </location>
</feature>
<dbReference type="EMBL" id="CADCTL010000285">
    <property type="protein sequence ID" value="CAA9281976.1"/>
    <property type="molecule type" value="Genomic_DNA"/>
</dbReference>
<keyword evidence="2" id="KW-0808">Transferase</keyword>
<feature type="region of interest" description="Disordered" evidence="1">
    <location>
        <begin position="167"/>
        <end position="290"/>
    </location>
</feature>
<dbReference type="AlphaFoldDB" id="A0A6J4JLX0"/>
<feature type="compositionally biased region" description="Basic residues" evidence="1">
    <location>
        <begin position="125"/>
        <end position="134"/>
    </location>
</feature>
<feature type="non-terminal residue" evidence="2">
    <location>
        <position position="307"/>
    </location>
</feature>
<proteinExistence type="predicted"/>
<accession>A0A6J4JLX0</accession>
<name>A0A6J4JLX0_9PROT</name>
<feature type="compositionally biased region" description="Basic residues" evidence="1">
    <location>
        <begin position="207"/>
        <end position="227"/>
    </location>
</feature>
<gene>
    <name evidence="2" type="ORF">AVDCRST_MAG04-3789</name>
</gene>
<protein>
    <submittedName>
        <fullName evidence="2">Chlorophyll a synthase ChlG</fullName>
        <ecNumber evidence="2">2.5.1.62</ecNumber>
    </submittedName>
</protein>
<feature type="compositionally biased region" description="Low complexity" evidence="1">
    <location>
        <begin position="262"/>
        <end position="273"/>
    </location>
</feature>